<sequence length="117" mass="12735">MATTNENRGYTLALLSRKTGAVVQKLYLKPMALYVPSVSFDAVTTLVDCLGETDDDISCEAGYALSMTNNNNGVSVDRDFESLAALADKETVADTIKDLINIIRGYDDDDENNVCGW</sequence>
<organism evidence="1 2">
    <name type="scientific">Moellerella wisconsensis ATCC 35017</name>
    <dbReference type="NCBI Taxonomy" id="1354267"/>
    <lineage>
        <taxon>Bacteria</taxon>
        <taxon>Pseudomonadati</taxon>
        <taxon>Pseudomonadota</taxon>
        <taxon>Gammaproteobacteria</taxon>
        <taxon>Enterobacterales</taxon>
        <taxon>Morganellaceae</taxon>
        <taxon>Moellerella</taxon>
    </lineage>
</organism>
<keyword evidence="2" id="KW-1185">Reference proteome</keyword>
<reference evidence="1 2" key="1">
    <citation type="submission" date="2015-07" db="EMBL/GenBank/DDBJ databases">
        <title>ATOL: Assembling a taxonomically balanced genome-scale reconstruction of the evolutionary history of the Enterobacteriaceae.</title>
        <authorList>
            <person name="Plunkett G.III."/>
            <person name="Neeno-Eckwall E.C."/>
            <person name="Glasner J.D."/>
            <person name="Perna N.T."/>
        </authorList>
    </citation>
    <scope>NUCLEOTIDE SEQUENCE [LARGE SCALE GENOMIC DNA]</scope>
    <source>
        <strain evidence="1 2">ATCC 35017</strain>
    </source>
</reference>
<accession>A0A0N0IAW3</accession>
<dbReference type="Pfam" id="PF08956">
    <property type="entry name" value="DUF1869"/>
    <property type="match status" value="1"/>
</dbReference>
<comment type="caution">
    <text evidence="1">The sequence shown here is derived from an EMBL/GenBank/DDBJ whole genome shotgun (WGS) entry which is preliminary data.</text>
</comment>
<proteinExistence type="predicted"/>
<dbReference type="OrthoDB" id="6556031at2"/>
<dbReference type="RefSeq" id="WP_053907791.1">
    <property type="nucleotide sequence ID" value="NZ_CAWMUS010000011.1"/>
</dbReference>
<dbReference type="AlphaFoldDB" id="A0A0N0IAW3"/>
<name>A0A0N0IAW3_9GAMM</name>
<protein>
    <recommendedName>
        <fullName evidence="3">Cytoplasmic protein</fullName>
    </recommendedName>
</protein>
<dbReference type="InterPro" id="IPR036489">
    <property type="entry name" value="YoaG_sf"/>
</dbReference>
<dbReference type="EMBL" id="LGAA01000011">
    <property type="protein sequence ID" value="KPD03383.1"/>
    <property type="molecule type" value="Genomic_DNA"/>
</dbReference>
<evidence type="ECO:0000313" key="2">
    <source>
        <dbReference type="Proteomes" id="UP000053226"/>
    </source>
</evidence>
<gene>
    <name evidence="1" type="ORF">M992_1261</name>
</gene>
<evidence type="ECO:0000313" key="1">
    <source>
        <dbReference type="EMBL" id="KPD03383.1"/>
    </source>
</evidence>
<dbReference type="Gene3D" id="3.30.160.220">
    <property type="entry name" value="YoaG"/>
    <property type="match status" value="2"/>
</dbReference>
<dbReference type="Proteomes" id="UP000053226">
    <property type="component" value="Unassembled WGS sequence"/>
</dbReference>
<evidence type="ECO:0008006" key="3">
    <source>
        <dbReference type="Google" id="ProtNLM"/>
    </source>
</evidence>
<dbReference type="InterPro" id="IPR015051">
    <property type="entry name" value="YoaG"/>
</dbReference>
<dbReference type="SUPFAM" id="SSF103063">
    <property type="entry name" value="Hypothetical protein YoaG"/>
    <property type="match status" value="1"/>
</dbReference>